<dbReference type="Proteomes" id="UP000245910">
    <property type="component" value="Chromosome IIII"/>
</dbReference>
<protein>
    <submittedName>
        <fullName evidence="4">Uncharacterized protein</fullName>
    </submittedName>
</protein>
<organism evidence="4 5">
    <name type="scientific">Fusarium venenatum</name>
    <dbReference type="NCBI Taxonomy" id="56646"/>
    <lineage>
        <taxon>Eukaryota</taxon>
        <taxon>Fungi</taxon>
        <taxon>Dikarya</taxon>
        <taxon>Ascomycota</taxon>
        <taxon>Pezizomycotina</taxon>
        <taxon>Sordariomycetes</taxon>
        <taxon>Hypocreomycetidae</taxon>
        <taxon>Hypocreales</taxon>
        <taxon>Nectriaceae</taxon>
        <taxon>Fusarium</taxon>
    </lineage>
</organism>
<dbReference type="AlphaFoldDB" id="A0A2L2T4D8"/>
<dbReference type="EMBL" id="LN649232">
    <property type="protein sequence ID" value="CEI41939.1"/>
    <property type="molecule type" value="Genomic_DNA"/>
</dbReference>
<proteinExistence type="predicted"/>
<keyword evidence="1" id="KW-0175">Coiled coil</keyword>
<name>A0A2L2T4D8_9HYPO</name>
<feature type="compositionally biased region" description="Polar residues" evidence="2">
    <location>
        <begin position="198"/>
        <end position="208"/>
    </location>
</feature>
<keyword evidence="3" id="KW-0472">Membrane</keyword>
<evidence type="ECO:0000313" key="4">
    <source>
        <dbReference type="EMBL" id="CEI41939.1"/>
    </source>
</evidence>
<feature type="region of interest" description="Disordered" evidence="2">
    <location>
        <begin position="189"/>
        <end position="208"/>
    </location>
</feature>
<keyword evidence="3" id="KW-0812">Transmembrane</keyword>
<evidence type="ECO:0000313" key="5">
    <source>
        <dbReference type="Proteomes" id="UP000245910"/>
    </source>
</evidence>
<reference evidence="5" key="1">
    <citation type="submission" date="2014-10" db="EMBL/GenBank/DDBJ databases">
        <authorList>
            <person name="King R."/>
        </authorList>
    </citation>
    <scope>NUCLEOTIDE SEQUENCE [LARGE SCALE GENOMIC DNA]</scope>
    <source>
        <strain evidence="5">A3/5</strain>
    </source>
</reference>
<evidence type="ECO:0000256" key="2">
    <source>
        <dbReference type="SAM" id="MobiDB-lite"/>
    </source>
</evidence>
<feature type="coiled-coil region" evidence="1">
    <location>
        <begin position="101"/>
        <end position="128"/>
    </location>
</feature>
<feature type="transmembrane region" description="Helical" evidence="3">
    <location>
        <begin position="6"/>
        <end position="25"/>
    </location>
</feature>
<dbReference type="GeneID" id="37265443"/>
<keyword evidence="5" id="KW-1185">Reference proteome</keyword>
<evidence type="ECO:0000256" key="1">
    <source>
        <dbReference type="SAM" id="Coils"/>
    </source>
</evidence>
<evidence type="ECO:0000256" key="3">
    <source>
        <dbReference type="SAM" id="Phobius"/>
    </source>
</evidence>
<accession>A0A2L2T4D8</accession>
<keyword evidence="3" id="KW-1133">Transmembrane helix</keyword>
<dbReference type="RefSeq" id="XP_025583511.1">
    <property type="nucleotide sequence ID" value="XM_025729223.1"/>
</dbReference>
<dbReference type="KEGG" id="fvn:FVRRES_13814"/>
<sequence length="208" mass="23233">MDNERYYPYWMGGRVWIFFFFNTTITTTKMAWQVIYEAAIKALTGVAAFATAAEKGSQFVNFMRAWITGRKKQDDAESDMANIRPSGASGGEPGAAIDNLLAARQRENEDLVRELATLRETVNGFQRQLGEASARSVLLVEQVGVLREAANGFENRLGVVEMERNELREIVNVLQRRLGASLPYRRVDGVRGRTTTGSSIASSHNHQE</sequence>